<dbReference type="NCBIfam" id="TIGR00711">
    <property type="entry name" value="efflux_EmrB"/>
    <property type="match status" value="1"/>
</dbReference>
<dbReference type="Gene3D" id="1.20.1720.10">
    <property type="entry name" value="Multidrug resistance protein D"/>
    <property type="match status" value="1"/>
</dbReference>
<accession>A0A9X2JZ31</accession>
<keyword evidence="5 7" id="KW-1133">Transmembrane helix</keyword>
<gene>
    <name evidence="9" type="ORF">HD597_000340</name>
</gene>
<feature type="transmembrane region" description="Helical" evidence="7">
    <location>
        <begin position="152"/>
        <end position="173"/>
    </location>
</feature>
<feature type="transmembrane region" description="Helical" evidence="7">
    <location>
        <begin position="453"/>
        <end position="475"/>
    </location>
</feature>
<feature type="transmembrane region" description="Helical" evidence="7">
    <location>
        <begin position="239"/>
        <end position="261"/>
    </location>
</feature>
<proteinExistence type="predicted"/>
<keyword evidence="2" id="KW-0813">Transport</keyword>
<dbReference type="Proteomes" id="UP001139648">
    <property type="component" value="Unassembled WGS sequence"/>
</dbReference>
<dbReference type="InterPro" id="IPR004638">
    <property type="entry name" value="EmrB-like"/>
</dbReference>
<feature type="domain" description="Major facilitator superfamily (MFS) profile" evidence="8">
    <location>
        <begin position="26"/>
        <end position="479"/>
    </location>
</feature>
<feature type="transmembrane region" description="Helical" evidence="7">
    <location>
        <begin position="179"/>
        <end position="201"/>
    </location>
</feature>
<evidence type="ECO:0000313" key="9">
    <source>
        <dbReference type="EMBL" id="MCP2353320.1"/>
    </source>
</evidence>
<evidence type="ECO:0000256" key="5">
    <source>
        <dbReference type="ARBA" id="ARBA00022989"/>
    </source>
</evidence>
<feature type="transmembrane region" description="Helical" evidence="7">
    <location>
        <begin position="322"/>
        <end position="340"/>
    </location>
</feature>
<dbReference type="GO" id="GO:0005886">
    <property type="term" value="C:plasma membrane"/>
    <property type="evidence" value="ECO:0007669"/>
    <property type="project" value="UniProtKB-SubCell"/>
</dbReference>
<feature type="transmembrane region" description="Helical" evidence="7">
    <location>
        <begin position="55"/>
        <end position="80"/>
    </location>
</feature>
<feature type="transmembrane region" description="Helical" evidence="7">
    <location>
        <begin position="412"/>
        <end position="433"/>
    </location>
</feature>
<evidence type="ECO:0000256" key="1">
    <source>
        <dbReference type="ARBA" id="ARBA00004651"/>
    </source>
</evidence>
<evidence type="ECO:0000256" key="2">
    <source>
        <dbReference type="ARBA" id="ARBA00022448"/>
    </source>
</evidence>
<evidence type="ECO:0000256" key="3">
    <source>
        <dbReference type="ARBA" id="ARBA00022475"/>
    </source>
</evidence>
<comment type="caution">
    <text evidence="9">The sequence shown here is derived from an EMBL/GenBank/DDBJ whole genome shotgun (WGS) entry which is preliminary data.</text>
</comment>
<dbReference type="CDD" id="cd17321">
    <property type="entry name" value="MFS_MMR_MDR_like"/>
    <property type="match status" value="1"/>
</dbReference>
<dbReference type="InterPro" id="IPR020846">
    <property type="entry name" value="MFS_dom"/>
</dbReference>
<evidence type="ECO:0000313" key="10">
    <source>
        <dbReference type="Proteomes" id="UP001139648"/>
    </source>
</evidence>
<name>A0A9X2JZ31_9ACTN</name>
<evidence type="ECO:0000259" key="8">
    <source>
        <dbReference type="PROSITE" id="PS50850"/>
    </source>
</evidence>
<comment type="subcellular location">
    <subcellularLocation>
        <location evidence="1">Cell membrane</location>
        <topology evidence="1">Multi-pass membrane protein</topology>
    </subcellularLocation>
</comment>
<feature type="transmembrane region" description="Helical" evidence="7">
    <location>
        <begin position="213"/>
        <end position="233"/>
    </location>
</feature>
<feature type="transmembrane region" description="Helical" evidence="7">
    <location>
        <begin position="92"/>
        <end position="115"/>
    </location>
</feature>
<dbReference type="PANTHER" id="PTHR42718">
    <property type="entry name" value="MAJOR FACILITATOR SUPERFAMILY MULTIDRUG TRANSPORTER MFSC"/>
    <property type="match status" value="1"/>
</dbReference>
<dbReference type="RefSeq" id="WP_253739799.1">
    <property type="nucleotide sequence ID" value="NZ_JAMZEB010000001.1"/>
</dbReference>
<organism evidence="9 10">
    <name type="scientific">Nonomuraea thailandensis</name>
    <dbReference type="NCBI Taxonomy" id="1188745"/>
    <lineage>
        <taxon>Bacteria</taxon>
        <taxon>Bacillati</taxon>
        <taxon>Actinomycetota</taxon>
        <taxon>Actinomycetes</taxon>
        <taxon>Streptosporangiales</taxon>
        <taxon>Streptosporangiaceae</taxon>
        <taxon>Nonomuraea</taxon>
    </lineage>
</organism>
<feature type="transmembrane region" description="Helical" evidence="7">
    <location>
        <begin position="282"/>
        <end position="302"/>
    </location>
</feature>
<feature type="transmembrane region" description="Helical" evidence="7">
    <location>
        <begin position="347"/>
        <end position="364"/>
    </location>
</feature>
<dbReference type="EMBL" id="JAMZEB010000001">
    <property type="protein sequence ID" value="MCP2353320.1"/>
    <property type="molecule type" value="Genomic_DNA"/>
</dbReference>
<dbReference type="SUPFAM" id="SSF103473">
    <property type="entry name" value="MFS general substrate transporter"/>
    <property type="match status" value="1"/>
</dbReference>
<evidence type="ECO:0000256" key="4">
    <source>
        <dbReference type="ARBA" id="ARBA00022692"/>
    </source>
</evidence>
<reference evidence="9" key="1">
    <citation type="submission" date="2022-06" db="EMBL/GenBank/DDBJ databases">
        <title>Sequencing the genomes of 1000 actinobacteria strains.</title>
        <authorList>
            <person name="Klenk H.-P."/>
        </authorList>
    </citation>
    <scope>NUCLEOTIDE SEQUENCE</scope>
    <source>
        <strain evidence="9">DSM 46694</strain>
    </source>
</reference>
<protein>
    <submittedName>
        <fullName evidence="9">EmrB/QacA subfamily drug resistance transporter</fullName>
    </submittedName>
</protein>
<dbReference type="PROSITE" id="PS50850">
    <property type="entry name" value="MFS"/>
    <property type="match status" value="1"/>
</dbReference>
<sequence length="496" mass="51232">MNMMSNSELGVQAPDSCVWTPKYTVILSVLCAAQVLDGIDVTVVNVALPSIETELGFTAASLSWVVNAYMVVFGGFLLLGGRAGDLLGRRRVFLAGLALFAVSSLGAGLAASPAVLVAARAVQGLAAALIAPMTLALIAVTFPPGTARNRAFAIWGAAYGVSSAVGLLVGGVLANGPGWRWIFLVNIPIGLLLLLATVRYVPADRPARRHHRFDLVGALTSTGGVSLLAYAVLQAPTGGWLTVTTLGLLIAAVVLLGYFALHEWRFAAEPLLDTLLLRSRSVTGANVVTAVRGGAMFAVFYFATLYQQQVLHQSPLETGLAYLPMTLVLIVAAGLGPVLVRAAGIRVVLTIGSLIAAGGLLWFAQMSTGGSLWAGVIGPSIVVSIGFAVMVVPTTIAALTEVAKAHSGIASALLNVSLQLGGALGLAVLSTAATTRNLSQAGTHPDTALVEGYAFAFALASALMAVTAVLAMVFFREQGRGQQVNVAELQKESIHD</sequence>
<dbReference type="AlphaFoldDB" id="A0A9X2JZ31"/>
<dbReference type="Gene3D" id="1.20.1250.20">
    <property type="entry name" value="MFS general substrate transporter like domains"/>
    <property type="match status" value="1"/>
</dbReference>
<dbReference type="PANTHER" id="PTHR42718:SF46">
    <property type="entry name" value="BLR6921 PROTEIN"/>
    <property type="match status" value="1"/>
</dbReference>
<keyword evidence="10" id="KW-1185">Reference proteome</keyword>
<keyword evidence="6 7" id="KW-0472">Membrane</keyword>
<evidence type="ECO:0000256" key="6">
    <source>
        <dbReference type="ARBA" id="ARBA00023136"/>
    </source>
</evidence>
<dbReference type="InterPro" id="IPR011701">
    <property type="entry name" value="MFS"/>
</dbReference>
<feature type="transmembrane region" description="Helical" evidence="7">
    <location>
        <begin position="376"/>
        <end position="400"/>
    </location>
</feature>
<keyword evidence="3" id="KW-1003">Cell membrane</keyword>
<keyword evidence="4 7" id="KW-0812">Transmembrane</keyword>
<feature type="transmembrane region" description="Helical" evidence="7">
    <location>
        <begin position="121"/>
        <end position="140"/>
    </location>
</feature>
<dbReference type="InterPro" id="IPR036259">
    <property type="entry name" value="MFS_trans_sf"/>
</dbReference>
<evidence type="ECO:0000256" key="7">
    <source>
        <dbReference type="SAM" id="Phobius"/>
    </source>
</evidence>
<dbReference type="GO" id="GO:0022857">
    <property type="term" value="F:transmembrane transporter activity"/>
    <property type="evidence" value="ECO:0007669"/>
    <property type="project" value="InterPro"/>
</dbReference>
<dbReference type="Pfam" id="PF07690">
    <property type="entry name" value="MFS_1"/>
    <property type="match status" value="1"/>
</dbReference>